<reference evidence="5" key="1">
    <citation type="submission" date="2017-02" db="EMBL/GenBank/DDBJ databases">
        <authorList>
            <person name="Varghese N."/>
            <person name="Submissions S."/>
        </authorList>
    </citation>
    <scope>NUCLEOTIDE SEQUENCE [LARGE SCALE GENOMIC DNA]</scope>
    <source>
        <strain evidence="5">ATCC 49788</strain>
    </source>
</reference>
<name>A0A1T4WMN1_9GAMM</name>
<evidence type="ECO:0000313" key="5">
    <source>
        <dbReference type="Proteomes" id="UP000190460"/>
    </source>
</evidence>
<dbReference type="EMBL" id="FUYB01000007">
    <property type="protein sequence ID" value="SKA78596.1"/>
    <property type="molecule type" value="Genomic_DNA"/>
</dbReference>
<keyword evidence="2" id="KW-1133">Transmembrane helix</keyword>
<dbReference type="RefSeq" id="WP_143594314.1">
    <property type="nucleotide sequence ID" value="NZ_FUYB01000007.1"/>
</dbReference>
<dbReference type="Gene3D" id="1.10.260.40">
    <property type="entry name" value="lambda repressor-like DNA-binding domains"/>
    <property type="match status" value="1"/>
</dbReference>
<dbReference type="InterPro" id="IPR050400">
    <property type="entry name" value="Bact_Cytoskel_RodZ"/>
</dbReference>
<dbReference type="Pfam" id="PF13413">
    <property type="entry name" value="HTH_25"/>
    <property type="match status" value="1"/>
</dbReference>
<sequence length="435" mass="45669">MTDTNADMDVIPDEQPIVVEKRNDGIVRPGDLSAKLQACRERADLDQEQAAIAMRLSPAMIKALESENFAELPDPPYVRGYLRSYARLDDSDPQPLIRTYEVLRGADPDSLNIPTPVSLTRVHKPSISPTTVRMLGLVALVLFLGVLSMIPGINQWVKQTWQSFAAAQPGSAPTLIATQKTNTPAPVATDPATGASTDLTAAQPLPNTSSPALATTTQDSPTATTGTELVQPSSTPTEAPTNLDLTNPTVAATSATTAPTTPEPTAVSPTTGSTVISPTSPSSTPTPTTAGTVATAAPTTTTPDPTTTAASTTVTSPAPVATPSATDPTATVATAPPAVDPNKPVEAVATTQQPIDGEVTVRMEFTQEVWMQVKDGSNKSIFESLNSPNTWKQFKTRTPLTFKIGNAPGVKLYLNGQAYDHAKYTRGSVARFTVN</sequence>
<dbReference type="AlphaFoldDB" id="A0A1T4WMN1"/>
<keyword evidence="5" id="KW-1185">Reference proteome</keyword>
<feature type="domain" description="Cytoskeleton protein RodZ-like C-terminal" evidence="3">
    <location>
        <begin position="362"/>
        <end position="433"/>
    </location>
</feature>
<proteinExistence type="predicted"/>
<evidence type="ECO:0000256" key="2">
    <source>
        <dbReference type="SAM" id="Phobius"/>
    </source>
</evidence>
<organism evidence="4 5">
    <name type="scientific">Thiothrix eikelboomii</name>
    <dbReference type="NCBI Taxonomy" id="92487"/>
    <lineage>
        <taxon>Bacteria</taxon>
        <taxon>Pseudomonadati</taxon>
        <taxon>Pseudomonadota</taxon>
        <taxon>Gammaproteobacteria</taxon>
        <taxon>Thiotrichales</taxon>
        <taxon>Thiotrichaceae</taxon>
        <taxon>Thiothrix</taxon>
    </lineage>
</organism>
<dbReference type="Proteomes" id="UP000190460">
    <property type="component" value="Unassembled WGS sequence"/>
</dbReference>
<keyword evidence="2" id="KW-0812">Transmembrane</keyword>
<dbReference type="InterPro" id="IPR025194">
    <property type="entry name" value="RodZ-like_C"/>
</dbReference>
<feature type="compositionally biased region" description="Low complexity" evidence="1">
    <location>
        <begin position="215"/>
        <end position="227"/>
    </location>
</feature>
<dbReference type="GO" id="GO:0003677">
    <property type="term" value="F:DNA binding"/>
    <property type="evidence" value="ECO:0007669"/>
    <property type="project" value="InterPro"/>
</dbReference>
<accession>A0A1T4WMN1</accession>
<dbReference type="STRING" id="92487.SAMN02745130_01896"/>
<feature type="transmembrane region" description="Helical" evidence="2">
    <location>
        <begin position="134"/>
        <end position="153"/>
    </location>
</feature>
<evidence type="ECO:0000256" key="1">
    <source>
        <dbReference type="SAM" id="MobiDB-lite"/>
    </source>
</evidence>
<dbReference type="Pfam" id="PF13464">
    <property type="entry name" value="RodZ_C"/>
    <property type="match status" value="1"/>
</dbReference>
<protein>
    <submittedName>
        <fullName evidence="4">Protein RodZ, contains Xre-like HTH and DUF4115 domains</fullName>
    </submittedName>
</protein>
<evidence type="ECO:0000313" key="4">
    <source>
        <dbReference type="EMBL" id="SKA78596.1"/>
    </source>
</evidence>
<feature type="region of interest" description="Disordered" evidence="1">
    <location>
        <begin position="182"/>
        <end position="343"/>
    </location>
</feature>
<gene>
    <name evidence="4" type="ORF">SAMN02745130_01896</name>
</gene>
<feature type="compositionally biased region" description="Polar residues" evidence="1">
    <location>
        <begin position="194"/>
        <end position="214"/>
    </location>
</feature>
<feature type="compositionally biased region" description="Polar residues" evidence="1">
    <location>
        <begin position="228"/>
        <end position="247"/>
    </location>
</feature>
<dbReference type="OrthoDB" id="9790252at2"/>
<dbReference type="PANTHER" id="PTHR34475">
    <property type="match status" value="1"/>
</dbReference>
<dbReference type="PANTHER" id="PTHR34475:SF1">
    <property type="entry name" value="CYTOSKELETON PROTEIN RODZ"/>
    <property type="match status" value="1"/>
</dbReference>
<dbReference type="InterPro" id="IPR010982">
    <property type="entry name" value="Lambda_DNA-bd_dom_sf"/>
</dbReference>
<keyword evidence="2" id="KW-0472">Membrane</keyword>
<evidence type="ECO:0000259" key="3">
    <source>
        <dbReference type="Pfam" id="PF13464"/>
    </source>
</evidence>
<feature type="compositionally biased region" description="Low complexity" evidence="1">
    <location>
        <begin position="248"/>
        <end position="341"/>
    </location>
</feature>